<dbReference type="Gene3D" id="3.10.20.30">
    <property type="match status" value="1"/>
</dbReference>
<dbReference type="GO" id="GO:0051537">
    <property type="term" value="F:2 iron, 2 sulfur cluster binding"/>
    <property type="evidence" value="ECO:0007669"/>
    <property type="project" value="UniProtKB-KW"/>
</dbReference>
<keyword evidence="4" id="KW-0479">Metal-binding</keyword>
<gene>
    <name evidence="13" type="ORF">G6N74_04165</name>
</gene>
<dbReference type="PANTHER" id="PTHR47354">
    <property type="entry name" value="NADH OXIDOREDUCTASE HCR"/>
    <property type="match status" value="1"/>
</dbReference>
<keyword evidence="8" id="KW-0411">Iron-sulfur</keyword>
<keyword evidence="2" id="KW-0285">Flavoprotein</keyword>
<dbReference type="CDD" id="cd00207">
    <property type="entry name" value="fer2"/>
    <property type="match status" value="1"/>
</dbReference>
<evidence type="ECO:0000259" key="10">
    <source>
        <dbReference type="PROSITE" id="PS51085"/>
    </source>
</evidence>
<dbReference type="InterPro" id="IPR050415">
    <property type="entry name" value="MRET"/>
</dbReference>
<dbReference type="InterPro" id="IPR001433">
    <property type="entry name" value="OxRdtase_FAD/NAD-bd"/>
</dbReference>
<evidence type="ECO:0000259" key="11">
    <source>
        <dbReference type="PROSITE" id="PS51340"/>
    </source>
</evidence>
<dbReference type="InterPro" id="IPR017938">
    <property type="entry name" value="Riboflavin_synthase-like_b-brl"/>
</dbReference>
<evidence type="ECO:0000259" key="12">
    <source>
        <dbReference type="PROSITE" id="PS51384"/>
    </source>
</evidence>
<dbReference type="PRINTS" id="PR00406">
    <property type="entry name" value="CYTB5RDTASE"/>
</dbReference>
<dbReference type="PROSITE" id="PS51085">
    <property type="entry name" value="2FE2S_FER_2"/>
    <property type="match status" value="1"/>
</dbReference>
<evidence type="ECO:0000256" key="9">
    <source>
        <dbReference type="ARBA" id="ARBA00061434"/>
    </source>
</evidence>
<comment type="caution">
    <text evidence="13">The sequence shown here is derived from an EMBL/GenBank/DDBJ whole genome shotgun (WGS) entry which is preliminary data.</text>
</comment>
<dbReference type="PROSITE" id="PS00197">
    <property type="entry name" value="2FE2S_FER_1"/>
    <property type="match status" value="1"/>
</dbReference>
<reference evidence="13 14" key="1">
    <citation type="submission" date="2020-02" db="EMBL/GenBank/DDBJ databases">
        <title>Genome sequence of the type strain CGMCC 1.15528 of Mesorhizobium zhangyense.</title>
        <authorList>
            <person name="Gao J."/>
            <person name="Sun J."/>
        </authorList>
    </citation>
    <scope>NUCLEOTIDE SEQUENCE [LARGE SCALE GENOMIC DNA]</scope>
    <source>
        <strain evidence="13 14">CGMCC 1.15528</strain>
    </source>
</reference>
<evidence type="ECO:0000313" key="13">
    <source>
        <dbReference type="EMBL" id="NGN40250.1"/>
    </source>
</evidence>
<evidence type="ECO:0000256" key="6">
    <source>
        <dbReference type="ARBA" id="ARBA00023002"/>
    </source>
</evidence>
<dbReference type="SUPFAM" id="SSF63380">
    <property type="entry name" value="Riboflavin synthase domain-like"/>
    <property type="match status" value="1"/>
</dbReference>
<dbReference type="InterPro" id="IPR039261">
    <property type="entry name" value="FNR_nucleotide-bd"/>
</dbReference>
<evidence type="ECO:0000256" key="8">
    <source>
        <dbReference type="ARBA" id="ARBA00023014"/>
    </source>
</evidence>
<dbReference type="InterPro" id="IPR011037">
    <property type="entry name" value="Pyrv_Knase-like_insert_dom_sf"/>
</dbReference>
<accession>A0A7C9VA32</accession>
<dbReference type="SUPFAM" id="SSF50800">
    <property type="entry name" value="PK beta-barrel domain-like"/>
    <property type="match status" value="1"/>
</dbReference>
<dbReference type="Pfam" id="PF03476">
    <property type="entry name" value="MOSC_N"/>
    <property type="match status" value="1"/>
</dbReference>
<sequence>MTAVPFRVESLHIYPLKSGAGLSVETARLEPEGLVGDRRMMVVDEEGNCITARKTSKLMQVRTHLDGDEVVLTAPGMPVLAFARDTLHRTDTVTIWGDSVIALDAGDAASQWLQDFLGRPCRLVVKGGQTRRPLGLGGGGTVSFADTAPLLLTNAASLANMNRFLETEAEMQRFRPNLVVSGPDAYAEDSWATVRIGEIEFEVAGACDRCVMITLDPRTGEGRPDHEPLALLGKQRRGEDGKAYFGQFLIPRTMGRLTVGDPVEVLARKVPITILPGSAVPVTRLPLTTGATGGASNARGRERLLRCVAVIDETHDFRTFRFQLEPGEAIDYKPGQFITLLLDIDGQTVRRNYTISSSPSRPHHVSVTVKRVEGGRISNWLHDTLKPGDTLRSLGPNGRFHLATAGSVERLLLLSAGSGITPMMSMLRFIADANLPLDIHFHHSARNAEDVSFLHELALLRRQMGGRLRLSWNLTGVDAAQEMLASTRFGEDSRPNVLSGRLDEGVLRAACPDLAERLVFCCGPDGFRSKARQIYEDWQPTPKHPFLEETFGPDRSAAPEAEIGTYTVSFLKSGKSVEGEGAVTVLELARKAGVELPADCEAGICGTCRCKVVSGEWRIAPNAADPERAALSDEEKQSGYILACSTNPVGAVELDI</sequence>
<dbReference type="Pfam" id="PF00175">
    <property type="entry name" value="NAD_binding_1"/>
    <property type="match status" value="1"/>
</dbReference>
<name>A0A7C9VA32_9HYPH</name>
<evidence type="ECO:0000313" key="14">
    <source>
        <dbReference type="Proteomes" id="UP000481252"/>
    </source>
</evidence>
<organism evidence="13 14">
    <name type="scientific">Mesorhizobium zhangyense</name>
    <dbReference type="NCBI Taxonomy" id="1776730"/>
    <lineage>
        <taxon>Bacteria</taxon>
        <taxon>Pseudomonadati</taxon>
        <taxon>Pseudomonadota</taxon>
        <taxon>Alphaproteobacteria</taxon>
        <taxon>Hyphomicrobiales</taxon>
        <taxon>Phyllobacteriaceae</taxon>
        <taxon>Mesorhizobium</taxon>
    </lineage>
</organism>
<feature type="domain" description="MOSC" evidence="11">
    <location>
        <begin position="121"/>
        <end position="266"/>
    </location>
</feature>
<dbReference type="Gene3D" id="3.40.50.80">
    <property type="entry name" value="Nucleotide-binding domain of ferredoxin-NADP reductase (FNR) module"/>
    <property type="match status" value="1"/>
</dbReference>
<dbReference type="RefSeq" id="WP_165114729.1">
    <property type="nucleotide sequence ID" value="NZ_JAAKZG010000002.1"/>
</dbReference>
<dbReference type="InterPro" id="IPR036010">
    <property type="entry name" value="2Fe-2S_ferredoxin-like_sf"/>
</dbReference>
<dbReference type="Gene3D" id="2.40.30.10">
    <property type="entry name" value="Translation factors"/>
    <property type="match status" value="1"/>
</dbReference>
<keyword evidence="7" id="KW-0408">Iron</keyword>
<dbReference type="SUPFAM" id="SSF52343">
    <property type="entry name" value="Ferredoxin reductase-like, C-terminal NADP-linked domain"/>
    <property type="match status" value="1"/>
</dbReference>
<dbReference type="Pfam" id="PF00111">
    <property type="entry name" value="Fer2"/>
    <property type="match status" value="1"/>
</dbReference>
<protein>
    <submittedName>
        <fullName evidence="13">MOSC domain-containing protein</fullName>
    </submittedName>
</protein>
<dbReference type="PROSITE" id="PS51340">
    <property type="entry name" value="MOSC"/>
    <property type="match status" value="1"/>
</dbReference>
<dbReference type="Pfam" id="PF03473">
    <property type="entry name" value="MOSC"/>
    <property type="match status" value="1"/>
</dbReference>
<dbReference type="InterPro" id="IPR012675">
    <property type="entry name" value="Beta-grasp_dom_sf"/>
</dbReference>
<dbReference type="SUPFAM" id="SSF54292">
    <property type="entry name" value="2Fe-2S ferredoxin-like"/>
    <property type="match status" value="1"/>
</dbReference>
<dbReference type="InterPro" id="IPR005302">
    <property type="entry name" value="MoCF_Sase_C"/>
</dbReference>
<dbReference type="Pfam" id="PF00970">
    <property type="entry name" value="FAD_binding_6"/>
    <property type="match status" value="1"/>
</dbReference>
<dbReference type="SUPFAM" id="SSF141673">
    <property type="entry name" value="MOSC N-terminal domain-like"/>
    <property type="match status" value="1"/>
</dbReference>
<dbReference type="InterPro" id="IPR008333">
    <property type="entry name" value="Cbr1-like_FAD-bd_dom"/>
</dbReference>
<dbReference type="EMBL" id="JAAKZG010000002">
    <property type="protein sequence ID" value="NGN40250.1"/>
    <property type="molecule type" value="Genomic_DNA"/>
</dbReference>
<keyword evidence="5" id="KW-0274">FAD</keyword>
<dbReference type="GO" id="GO:0030170">
    <property type="term" value="F:pyridoxal phosphate binding"/>
    <property type="evidence" value="ECO:0007669"/>
    <property type="project" value="InterPro"/>
</dbReference>
<keyword evidence="14" id="KW-1185">Reference proteome</keyword>
<comment type="cofactor">
    <cofactor evidence="1">
        <name>FAD</name>
        <dbReference type="ChEBI" id="CHEBI:57692"/>
    </cofactor>
</comment>
<dbReference type="PROSITE" id="PS51384">
    <property type="entry name" value="FAD_FR"/>
    <property type="match status" value="1"/>
</dbReference>
<dbReference type="AlphaFoldDB" id="A0A7C9VA32"/>
<evidence type="ECO:0000256" key="7">
    <source>
        <dbReference type="ARBA" id="ARBA00023004"/>
    </source>
</evidence>
<evidence type="ECO:0000256" key="5">
    <source>
        <dbReference type="ARBA" id="ARBA00022827"/>
    </source>
</evidence>
<dbReference type="GO" id="GO:0030151">
    <property type="term" value="F:molybdenum ion binding"/>
    <property type="evidence" value="ECO:0007669"/>
    <property type="project" value="InterPro"/>
</dbReference>
<dbReference type="PANTHER" id="PTHR47354:SF6">
    <property type="entry name" value="NADH OXIDOREDUCTASE HCR"/>
    <property type="match status" value="1"/>
</dbReference>
<dbReference type="InterPro" id="IPR005303">
    <property type="entry name" value="MOCOS_middle"/>
</dbReference>
<dbReference type="CDD" id="cd06215">
    <property type="entry name" value="FNR_iron_sulfur_binding_1"/>
    <property type="match status" value="1"/>
</dbReference>
<feature type="domain" description="FAD-binding FR-type" evidence="12">
    <location>
        <begin position="300"/>
        <end position="403"/>
    </location>
</feature>
<dbReference type="InterPro" id="IPR006058">
    <property type="entry name" value="2Fe2S_fd_BS"/>
</dbReference>
<comment type="similarity">
    <text evidence="9">In the N-terminal section; belongs to the FAD-binding oxidoreductase type 6 family.</text>
</comment>
<keyword evidence="3" id="KW-0001">2Fe-2S</keyword>
<evidence type="ECO:0000256" key="1">
    <source>
        <dbReference type="ARBA" id="ARBA00001974"/>
    </source>
</evidence>
<dbReference type="Proteomes" id="UP000481252">
    <property type="component" value="Unassembled WGS sequence"/>
</dbReference>
<dbReference type="InterPro" id="IPR017927">
    <property type="entry name" value="FAD-bd_FR_type"/>
</dbReference>
<feature type="domain" description="2Fe-2S ferredoxin-type" evidence="10">
    <location>
        <begin position="566"/>
        <end position="656"/>
    </location>
</feature>
<proteinExistence type="inferred from homology"/>
<evidence type="ECO:0000256" key="4">
    <source>
        <dbReference type="ARBA" id="ARBA00022723"/>
    </source>
</evidence>
<evidence type="ECO:0000256" key="3">
    <source>
        <dbReference type="ARBA" id="ARBA00022714"/>
    </source>
</evidence>
<dbReference type="GO" id="GO:0016491">
    <property type="term" value="F:oxidoreductase activity"/>
    <property type="evidence" value="ECO:0007669"/>
    <property type="project" value="UniProtKB-KW"/>
</dbReference>
<keyword evidence="6" id="KW-0560">Oxidoreductase</keyword>
<evidence type="ECO:0000256" key="2">
    <source>
        <dbReference type="ARBA" id="ARBA00022630"/>
    </source>
</evidence>
<dbReference type="InterPro" id="IPR001041">
    <property type="entry name" value="2Fe-2S_ferredoxin-type"/>
</dbReference>